<proteinExistence type="predicted"/>
<protein>
    <recommendedName>
        <fullName evidence="5">SGNH hydrolase-type esterase domain-containing protein</fullName>
    </recommendedName>
</protein>
<dbReference type="InterPro" id="IPR036514">
    <property type="entry name" value="SGNH_hydro_sf"/>
</dbReference>
<feature type="chain" id="PRO_5040985183" description="SGNH hydrolase-type esterase domain-containing protein" evidence="2">
    <location>
        <begin position="19"/>
        <end position="910"/>
    </location>
</feature>
<evidence type="ECO:0000256" key="1">
    <source>
        <dbReference type="ARBA" id="ARBA00022729"/>
    </source>
</evidence>
<dbReference type="InterPro" id="IPR028994">
    <property type="entry name" value="Integrin_alpha_N"/>
</dbReference>
<evidence type="ECO:0000313" key="3">
    <source>
        <dbReference type="EMBL" id="KAJ5352116.1"/>
    </source>
</evidence>
<dbReference type="SUPFAM" id="SSF69318">
    <property type="entry name" value="Integrin alpha N-terminal domain"/>
    <property type="match status" value="2"/>
</dbReference>
<dbReference type="PANTHER" id="PTHR30383:SF31">
    <property type="entry name" value="SGNH HYDROLASE-TYPE ESTERASE DOMAIN-CONTAINING PROTEIN-RELATED"/>
    <property type="match status" value="1"/>
</dbReference>
<evidence type="ECO:0008006" key="5">
    <source>
        <dbReference type="Google" id="ProtNLM"/>
    </source>
</evidence>
<dbReference type="Gene3D" id="2.130.10.130">
    <property type="entry name" value="Integrin alpha, N-terminal"/>
    <property type="match status" value="1"/>
</dbReference>
<keyword evidence="1 2" id="KW-0732">Signal</keyword>
<gene>
    <name evidence="3" type="ORF">N7452_001090</name>
</gene>
<dbReference type="Gene3D" id="3.40.50.1110">
    <property type="entry name" value="SGNH hydrolase"/>
    <property type="match status" value="1"/>
</dbReference>
<organism evidence="3 4">
    <name type="scientific">Penicillium brevicompactum</name>
    <dbReference type="NCBI Taxonomy" id="5074"/>
    <lineage>
        <taxon>Eukaryota</taxon>
        <taxon>Fungi</taxon>
        <taxon>Dikarya</taxon>
        <taxon>Ascomycota</taxon>
        <taxon>Pezizomycotina</taxon>
        <taxon>Eurotiomycetes</taxon>
        <taxon>Eurotiomycetidae</taxon>
        <taxon>Eurotiales</taxon>
        <taxon>Aspergillaceae</taxon>
        <taxon>Penicillium</taxon>
    </lineage>
</organism>
<name>A0A9W9R1W0_PENBR</name>
<comment type="caution">
    <text evidence="3">The sequence shown here is derived from an EMBL/GenBank/DDBJ whole genome shotgun (WGS) entry which is preliminary data.</text>
</comment>
<dbReference type="GO" id="GO:0004622">
    <property type="term" value="F:phosphatidylcholine lysophospholipase activity"/>
    <property type="evidence" value="ECO:0007669"/>
    <property type="project" value="TreeGrafter"/>
</dbReference>
<feature type="signal peptide" evidence="2">
    <location>
        <begin position="1"/>
        <end position="18"/>
    </location>
</feature>
<evidence type="ECO:0000313" key="4">
    <source>
        <dbReference type="Proteomes" id="UP001147695"/>
    </source>
</evidence>
<dbReference type="FunFam" id="3.40.50.1110:FF:000020">
    <property type="entry name" value="Esterase, putative (AFU_orthologue AFUA_1G03170)"/>
    <property type="match status" value="1"/>
</dbReference>
<evidence type="ECO:0000256" key="2">
    <source>
        <dbReference type="SAM" id="SignalP"/>
    </source>
</evidence>
<sequence length="910" mass="101068">MSPIKSAVLCTMLWACLAFGLVARDQNNYYDPLTKAQTANLKRADKVPLRILPLGASLTWGLLSESGNGYRKPLRDALRFDGWEVDMVGSRNNGTMEDNDVEAKSGNTIGMVQAASVNSLHYRPNVVLINAGTNDCRLAIDIPNTSERMKVLIDSLLKADGMDKTTIILSTLIPSTEVNTTKFRPDVNNQFRELAVKLRSKGYPIVLADMDPEKPDPGNGWIVSPADFQHGDSVDDTHPNEHGYAKMAYVWYKAIQAADDAGFLKSPNKLDPEDEKGGVCVKEYGDGVSAGGLTQRGSGEDDGIYQHSSASKGIVLSVVSKADQNQWFFARLFRRDRDDLLGWFEKDDGSVAYGTWRNTGKDSDKFVKIADTSVNDNCIQAGVNFIDINGDGLDDFVCIAKDGTAYASVNKGDGTDSKPPTFKSIGKIKDHENHPQERVRLADIDGDGRADYCVLADNGDITCWRNGWIDDVPKYWQPLGKRFSGKDMGDIRGVRFEDINGDGRDDWLWLDDVGKTTTYTNSRSCQKGKEGDGLNVAWRQGFMKGATSGPTHQGMTGFGDKGLRDRIHFARIYGEPQDFGLLGRQDYVFMEHVKEDGNHRFNMRVWKNTGSGSTKLRADGNAYCNMLGHDNGMMDYVWMSSKGKMRVYENRGETTVKDDGPSFWGNNYIMFDPTKQSIAKELDRRDLHLIDWDGDGACDIVWTDPDNDNRVKLWRNRIKETKSLDWEYVSNPAPDLHCAEKRGLGLFDRPVQLADVTGNGKADYLCVEKDGRSSGYVHRDGGSWDHINQFKFAEGKDRANLHWADVDGDGKADMIHTNKFNGDGAVWLNKGEKNVGGSQFEWDSVGAKYQGAVAGSCTYYPDLDGDGHADMHAVKYSWTNTAETWFSKCSTNMVGDDGEITDPHLPVMPS</sequence>
<dbReference type="Pfam" id="PF13517">
    <property type="entry name" value="FG-GAP_3"/>
    <property type="match status" value="2"/>
</dbReference>
<reference evidence="3" key="2">
    <citation type="journal article" date="2023" name="IMA Fungus">
        <title>Comparative genomic study of the Penicillium genus elucidates a diverse pangenome and 15 lateral gene transfer events.</title>
        <authorList>
            <person name="Petersen C."/>
            <person name="Sorensen T."/>
            <person name="Nielsen M.R."/>
            <person name="Sondergaard T.E."/>
            <person name="Sorensen J.L."/>
            <person name="Fitzpatrick D.A."/>
            <person name="Frisvad J.C."/>
            <person name="Nielsen K.L."/>
        </authorList>
    </citation>
    <scope>NUCLEOTIDE SEQUENCE</scope>
    <source>
        <strain evidence="3">IBT 35673</strain>
    </source>
</reference>
<accession>A0A9W9R1W0</accession>
<dbReference type="SUPFAM" id="SSF52266">
    <property type="entry name" value="SGNH hydrolase"/>
    <property type="match status" value="1"/>
</dbReference>
<dbReference type="InterPro" id="IPR051532">
    <property type="entry name" value="Ester_Hydrolysis_Enzymes"/>
</dbReference>
<dbReference type="PANTHER" id="PTHR30383">
    <property type="entry name" value="THIOESTERASE 1/PROTEASE 1/LYSOPHOSPHOLIPASE L1"/>
    <property type="match status" value="1"/>
</dbReference>
<dbReference type="Pfam" id="PF00657">
    <property type="entry name" value="Lipase_GDSL"/>
    <property type="match status" value="1"/>
</dbReference>
<dbReference type="InterPro" id="IPR013517">
    <property type="entry name" value="FG-GAP"/>
</dbReference>
<dbReference type="Proteomes" id="UP001147695">
    <property type="component" value="Unassembled WGS sequence"/>
</dbReference>
<dbReference type="InterPro" id="IPR001087">
    <property type="entry name" value="GDSL"/>
</dbReference>
<dbReference type="AlphaFoldDB" id="A0A9W9R1W0"/>
<dbReference type="EMBL" id="JAPZBQ010000001">
    <property type="protein sequence ID" value="KAJ5352116.1"/>
    <property type="molecule type" value="Genomic_DNA"/>
</dbReference>
<dbReference type="CDD" id="cd01833">
    <property type="entry name" value="XynB_like"/>
    <property type="match status" value="1"/>
</dbReference>
<reference evidence="3" key="1">
    <citation type="submission" date="2022-12" db="EMBL/GenBank/DDBJ databases">
        <authorList>
            <person name="Petersen C."/>
        </authorList>
    </citation>
    <scope>NUCLEOTIDE SEQUENCE</scope>
    <source>
        <strain evidence="3">IBT 35673</strain>
    </source>
</reference>